<evidence type="ECO:0000256" key="1">
    <source>
        <dbReference type="ARBA" id="ARBA00022737"/>
    </source>
</evidence>
<sequence length="523" mass="58316">MQSYPSQLNIPETLATATAHHQAGRLPQAEQLYRQILQQQPQQVDALNLLGVIACQKGGLDEGITLYRQALMLRPGYVSARENLSVALWKRGKQLIEEAIDSYSQIITFQPENQQAYHNLGSILVEQGKLDEALSYYLQAVSVQPDDAVALNTIGTLLQQQGKTSAAIAYHRRALAIRPHYPDALNSLGTALQEDGNTQEALSCFNQALALNPTDPNARYNRSLILLTEGNYQQGFPEYEWRLKTREFPPCPFRQPLWDGSDLTGRTILLHAEQGLGDTLQFIRYAALVKQRGARIVLTCHQPLMRLLSTVPGIDQLVPLGYPPPNFDVYAPLMSLPGILGTTLENVPAPIPYLQPPQSALQLSAPATARLKVGIVWSGGHLYKKNQSRSCPLVHFQPLLQLPDIAYYSLQKGIAQTHLSELGWESQVQDLSSQFNDMAETAAAIAQLDLVITVDTSIAHLAGALGKPVWVLLTLQPDWRWMLHREETPWYPTMRLFRQSKLNDWQGVLDRVVHALKSLPVNN</sequence>
<gene>
    <name evidence="4" type="ORF">NDI38_27205</name>
</gene>
<dbReference type="Pfam" id="PF13432">
    <property type="entry name" value="TPR_16"/>
    <property type="match status" value="1"/>
</dbReference>
<dbReference type="InterPro" id="IPR019734">
    <property type="entry name" value="TPR_rpt"/>
</dbReference>
<dbReference type="EMBL" id="JAMPLM010000051">
    <property type="protein sequence ID" value="MEP1062068.1"/>
    <property type="molecule type" value="Genomic_DNA"/>
</dbReference>
<dbReference type="InterPro" id="IPR011990">
    <property type="entry name" value="TPR-like_helical_dom_sf"/>
</dbReference>
<dbReference type="PANTHER" id="PTHR44858:SF1">
    <property type="entry name" value="UDP-N-ACETYLGLUCOSAMINE--PEPTIDE N-ACETYLGLUCOSAMINYLTRANSFERASE SPINDLY-RELATED"/>
    <property type="match status" value="1"/>
</dbReference>
<proteinExistence type="predicted"/>
<dbReference type="Pfam" id="PF01075">
    <property type="entry name" value="Glyco_transf_9"/>
    <property type="match status" value="1"/>
</dbReference>
<name>A0ABV0KSP9_9CYAN</name>
<keyword evidence="5" id="KW-1185">Reference proteome</keyword>
<dbReference type="SUPFAM" id="SSF53756">
    <property type="entry name" value="UDP-Glycosyltransferase/glycogen phosphorylase"/>
    <property type="match status" value="1"/>
</dbReference>
<dbReference type="Gene3D" id="1.25.40.10">
    <property type="entry name" value="Tetratricopeptide repeat domain"/>
    <property type="match status" value="3"/>
</dbReference>
<evidence type="ECO:0000256" key="2">
    <source>
        <dbReference type="ARBA" id="ARBA00022803"/>
    </source>
</evidence>
<feature type="repeat" description="TPR" evidence="3">
    <location>
        <begin position="44"/>
        <end position="77"/>
    </location>
</feature>
<evidence type="ECO:0000256" key="3">
    <source>
        <dbReference type="PROSITE-ProRule" id="PRU00339"/>
    </source>
</evidence>
<evidence type="ECO:0000313" key="4">
    <source>
        <dbReference type="EMBL" id="MEP1062068.1"/>
    </source>
</evidence>
<comment type="caution">
    <text evidence="4">The sequence shown here is derived from an EMBL/GenBank/DDBJ whole genome shotgun (WGS) entry which is preliminary data.</text>
</comment>
<dbReference type="PROSITE" id="PS50293">
    <property type="entry name" value="TPR_REGION"/>
    <property type="match status" value="2"/>
</dbReference>
<dbReference type="InterPro" id="IPR002201">
    <property type="entry name" value="Glyco_trans_9"/>
</dbReference>
<feature type="repeat" description="TPR" evidence="3">
    <location>
        <begin position="148"/>
        <end position="181"/>
    </location>
</feature>
<accession>A0ABV0KSP9</accession>
<keyword evidence="2 3" id="KW-0802">TPR repeat</keyword>
<dbReference type="SUPFAM" id="SSF48452">
    <property type="entry name" value="TPR-like"/>
    <property type="match status" value="1"/>
</dbReference>
<reference evidence="4 5" key="1">
    <citation type="submission" date="2022-04" db="EMBL/GenBank/DDBJ databases">
        <title>Positive selection, recombination, and allopatry shape intraspecific diversity of widespread and dominant cyanobacteria.</title>
        <authorList>
            <person name="Wei J."/>
            <person name="Shu W."/>
            <person name="Hu C."/>
        </authorList>
    </citation>
    <scope>NUCLEOTIDE SEQUENCE [LARGE SCALE GENOMIC DNA]</scope>
    <source>
        <strain evidence="4 5">AS-A4</strain>
    </source>
</reference>
<dbReference type="Pfam" id="PF00515">
    <property type="entry name" value="TPR_1"/>
    <property type="match status" value="1"/>
</dbReference>
<protein>
    <submittedName>
        <fullName evidence="4">Tetratricopeptide repeat protein</fullName>
    </submittedName>
</protein>
<dbReference type="RefSeq" id="WP_190449458.1">
    <property type="nucleotide sequence ID" value="NZ_JAMPLM010000051.1"/>
</dbReference>
<dbReference type="Pfam" id="PF13424">
    <property type="entry name" value="TPR_12"/>
    <property type="match status" value="1"/>
</dbReference>
<dbReference type="PROSITE" id="PS50005">
    <property type="entry name" value="TPR"/>
    <property type="match status" value="4"/>
</dbReference>
<dbReference type="SMART" id="SM00028">
    <property type="entry name" value="TPR"/>
    <property type="match status" value="6"/>
</dbReference>
<dbReference type="InterPro" id="IPR050498">
    <property type="entry name" value="Ycf3"/>
</dbReference>
<feature type="repeat" description="TPR" evidence="3">
    <location>
        <begin position="182"/>
        <end position="215"/>
    </location>
</feature>
<feature type="repeat" description="TPR" evidence="3">
    <location>
        <begin position="114"/>
        <end position="147"/>
    </location>
</feature>
<keyword evidence="1" id="KW-0677">Repeat</keyword>
<evidence type="ECO:0000313" key="5">
    <source>
        <dbReference type="Proteomes" id="UP001476950"/>
    </source>
</evidence>
<dbReference type="Gene3D" id="3.40.50.2000">
    <property type="entry name" value="Glycogen Phosphorylase B"/>
    <property type="match status" value="1"/>
</dbReference>
<organism evidence="4 5">
    <name type="scientific">Stenomitos frigidus AS-A4</name>
    <dbReference type="NCBI Taxonomy" id="2933935"/>
    <lineage>
        <taxon>Bacteria</taxon>
        <taxon>Bacillati</taxon>
        <taxon>Cyanobacteriota</taxon>
        <taxon>Cyanophyceae</taxon>
        <taxon>Leptolyngbyales</taxon>
        <taxon>Leptolyngbyaceae</taxon>
        <taxon>Stenomitos</taxon>
    </lineage>
</organism>
<dbReference type="PANTHER" id="PTHR44858">
    <property type="entry name" value="TETRATRICOPEPTIDE REPEAT PROTEIN 6"/>
    <property type="match status" value="1"/>
</dbReference>
<dbReference type="Proteomes" id="UP001476950">
    <property type="component" value="Unassembled WGS sequence"/>
</dbReference>